<dbReference type="EMBL" id="CP060052">
    <property type="protein sequence ID" value="QNE05960.1"/>
    <property type="molecule type" value="Genomic_DNA"/>
</dbReference>
<dbReference type="RefSeq" id="WP_185885005.1">
    <property type="nucleotide sequence ID" value="NZ_CP060052.1"/>
</dbReference>
<dbReference type="AlphaFoldDB" id="A0A7G6VW45"/>
<evidence type="ECO:0000313" key="2">
    <source>
        <dbReference type="Proteomes" id="UP000515297"/>
    </source>
</evidence>
<dbReference type="Gene3D" id="3.30.460.40">
    <property type="match status" value="1"/>
</dbReference>
<gene>
    <name evidence="1" type="ORF">H4O24_04705</name>
</gene>
<proteinExistence type="predicted"/>
<accession>A0A7G6VW45</accession>
<organism evidence="1 2">
    <name type="scientific">Croceicoccus marinus</name>
    <dbReference type="NCBI Taxonomy" id="450378"/>
    <lineage>
        <taxon>Bacteria</taxon>
        <taxon>Pseudomonadati</taxon>
        <taxon>Pseudomonadota</taxon>
        <taxon>Alphaproteobacteria</taxon>
        <taxon>Sphingomonadales</taxon>
        <taxon>Erythrobacteraceae</taxon>
        <taxon>Croceicoccus</taxon>
    </lineage>
</organism>
<evidence type="ECO:0000313" key="1">
    <source>
        <dbReference type="EMBL" id="QNE05960.1"/>
    </source>
</evidence>
<dbReference type="Proteomes" id="UP000515297">
    <property type="component" value="Chromosome"/>
</dbReference>
<reference evidence="1 2" key="1">
    <citation type="submission" date="2020-08" db="EMBL/GenBank/DDBJ databases">
        <authorList>
            <person name="Liu G."/>
            <person name="Sun C."/>
        </authorList>
    </citation>
    <scope>NUCLEOTIDE SEQUENCE [LARGE SCALE GENOMIC DNA]</scope>
    <source>
        <strain evidence="1 2">OT19</strain>
    </source>
</reference>
<sequence length="111" mass="12119">MADVDVLLGAADARRILPAIGIEPRPGPPHPAFQSGIFGIWTEAALPIEFMADFQHRSSGSWLTVRPSTRRPAQIGQTMVFIPEKAELEAMLVAFGRPKDLQRARSLAGRS</sequence>
<name>A0A7G6VW45_9SPHN</name>
<protein>
    <submittedName>
        <fullName evidence="1">Uncharacterized protein</fullName>
    </submittedName>
</protein>